<gene>
    <name evidence="1" type="ORF">M9Y10_043719</name>
</gene>
<sequence length="144" mass="16762">MNYQSVTILVKQMEIIIIDLLREFELVNDSDVSRSVLEQMRNTNIHPHDIEAFKKYKPSTGNKIISYFEGFAHPVKLITSIPVAIGGKLRPALKKQRDIDNVDKMNRWFTKGLLSAKISVFQNCIVHMLLKYRKFSRIEQKNVQ</sequence>
<keyword evidence="2" id="KW-1185">Reference proteome</keyword>
<accession>A0ABR2K0I9</accession>
<evidence type="ECO:0000313" key="2">
    <source>
        <dbReference type="Proteomes" id="UP001470230"/>
    </source>
</evidence>
<dbReference type="EMBL" id="JAPFFF010000008">
    <property type="protein sequence ID" value="KAK8884603.1"/>
    <property type="molecule type" value="Genomic_DNA"/>
</dbReference>
<protein>
    <submittedName>
        <fullName evidence="1">Uncharacterized protein</fullName>
    </submittedName>
</protein>
<organism evidence="1 2">
    <name type="scientific">Tritrichomonas musculus</name>
    <dbReference type="NCBI Taxonomy" id="1915356"/>
    <lineage>
        <taxon>Eukaryota</taxon>
        <taxon>Metamonada</taxon>
        <taxon>Parabasalia</taxon>
        <taxon>Tritrichomonadida</taxon>
        <taxon>Tritrichomonadidae</taxon>
        <taxon>Tritrichomonas</taxon>
    </lineage>
</organism>
<reference evidence="1 2" key="1">
    <citation type="submission" date="2024-04" db="EMBL/GenBank/DDBJ databases">
        <title>Tritrichomonas musculus Genome.</title>
        <authorList>
            <person name="Alves-Ferreira E."/>
            <person name="Grigg M."/>
            <person name="Lorenzi H."/>
            <person name="Galac M."/>
        </authorList>
    </citation>
    <scope>NUCLEOTIDE SEQUENCE [LARGE SCALE GENOMIC DNA]</scope>
    <source>
        <strain evidence="1 2">EAF2021</strain>
    </source>
</reference>
<dbReference type="Proteomes" id="UP001470230">
    <property type="component" value="Unassembled WGS sequence"/>
</dbReference>
<name>A0ABR2K0I9_9EUKA</name>
<evidence type="ECO:0000313" key="1">
    <source>
        <dbReference type="EMBL" id="KAK8884603.1"/>
    </source>
</evidence>
<comment type="caution">
    <text evidence="1">The sequence shown here is derived from an EMBL/GenBank/DDBJ whole genome shotgun (WGS) entry which is preliminary data.</text>
</comment>
<proteinExistence type="predicted"/>